<feature type="transmembrane region" description="Helical" evidence="1">
    <location>
        <begin position="216"/>
        <end position="235"/>
    </location>
</feature>
<proteinExistence type="predicted"/>
<feature type="transmembrane region" description="Helical" evidence="1">
    <location>
        <begin position="142"/>
        <end position="160"/>
    </location>
</feature>
<feature type="transmembrane region" description="Helical" evidence="1">
    <location>
        <begin position="12"/>
        <end position="34"/>
    </location>
</feature>
<feature type="transmembrane region" description="Helical" evidence="1">
    <location>
        <begin position="288"/>
        <end position="305"/>
    </location>
</feature>
<dbReference type="PANTHER" id="PTHR16214:SF3">
    <property type="entry name" value="TRANSMEMBRANE PROTEIN 260"/>
    <property type="match status" value="1"/>
</dbReference>
<keyword evidence="1" id="KW-1133">Transmembrane helix</keyword>
<dbReference type="InterPro" id="IPR052724">
    <property type="entry name" value="GT117_domain-containing"/>
</dbReference>
<dbReference type="OrthoDB" id="9807602at2"/>
<name>A0A562VLK1_9BACT</name>
<reference evidence="2 3" key="1">
    <citation type="submission" date="2019-07" db="EMBL/GenBank/DDBJ databases">
        <title>Genomic Encyclopedia of Archaeal and Bacterial Type Strains, Phase II (KMG-II): from individual species to whole genera.</title>
        <authorList>
            <person name="Goeker M."/>
        </authorList>
    </citation>
    <scope>NUCLEOTIDE SEQUENCE [LARGE SCALE GENOMIC DNA]</scope>
    <source>
        <strain evidence="2 3">ATCC BAA-1139</strain>
    </source>
</reference>
<protein>
    <submittedName>
        <fullName evidence="2">Uncharacterized protein DUF2723</fullName>
    </submittedName>
</protein>
<comment type="caution">
    <text evidence="2">The sequence shown here is derived from an EMBL/GenBank/DDBJ whole genome shotgun (WGS) entry which is preliminary data.</text>
</comment>
<evidence type="ECO:0000313" key="3">
    <source>
        <dbReference type="Proteomes" id="UP000319449"/>
    </source>
</evidence>
<keyword evidence="3" id="KW-1185">Reference proteome</keyword>
<gene>
    <name evidence="2" type="ORF">JN12_02390</name>
</gene>
<feature type="transmembrane region" description="Helical" evidence="1">
    <location>
        <begin position="379"/>
        <end position="402"/>
    </location>
</feature>
<feature type="transmembrane region" description="Helical" evidence="1">
    <location>
        <begin position="118"/>
        <end position="135"/>
    </location>
</feature>
<feature type="transmembrane region" description="Helical" evidence="1">
    <location>
        <begin position="312"/>
        <end position="331"/>
    </location>
</feature>
<keyword evidence="1" id="KW-0812">Transmembrane</keyword>
<accession>A0A562VLK1</accession>
<feature type="transmembrane region" description="Helical" evidence="1">
    <location>
        <begin position="172"/>
        <end position="204"/>
    </location>
</feature>
<keyword evidence="1" id="KW-0472">Membrane</keyword>
<evidence type="ECO:0000256" key="1">
    <source>
        <dbReference type="SAM" id="Phobius"/>
    </source>
</evidence>
<dbReference type="RefSeq" id="WP_145023031.1">
    <property type="nucleotide sequence ID" value="NZ_VLLN01000014.1"/>
</dbReference>
<dbReference type="InterPro" id="IPR021280">
    <property type="entry name" value="TMEM260-like"/>
</dbReference>
<dbReference type="EMBL" id="VLLN01000014">
    <property type="protein sequence ID" value="TWJ18755.1"/>
    <property type="molecule type" value="Genomic_DNA"/>
</dbReference>
<feature type="transmembrane region" description="Helical" evidence="1">
    <location>
        <begin position="343"/>
        <end position="367"/>
    </location>
</feature>
<feature type="transmembrane region" description="Helical" evidence="1">
    <location>
        <begin position="73"/>
        <end position="98"/>
    </location>
</feature>
<organism evidence="2 3">
    <name type="scientific">Geobacter argillaceus</name>
    <dbReference type="NCBI Taxonomy" id="345631"/>
    <lineage>
        <taxon>Bacteria</taxon>
        <taxon>Pseudomonadati</taxon>
        <taxon>Thermodesulfobacteriota</taxon>
        <taxon>Desulfuromonadia</taxon>
        <taxon>Geobacterales</taxon>
        <taxon>Geobacteraceae</taxon>
        <taxon>Geobacter</taxon>
    </lineage>
</organism>
<dbReference type="AlphaFoldDB" id="A0A562VLK1"/>
<evidence type="ECO:0000313" key="2">
    <source>
        <dbReference type="EMBL" id="TWJ18755.1"/>
    </source>
</evidence>
<sequence>MLSRLLSRVDPLALLSFLIPLGGYLVTLAPSVTFFDSGEFITAIACLGSPHSPGYPLFVNYAKPFTYLPLGNIAFKVNIATAVSGALACYGAFLLTRFLLADDERADMPQLSPVFRDLAALAAALAFAFTPRLWLQSNHDKPYPLVSFIAVMVLYLVLCWRKSSLAGEERPAYVYLGAFLCGLATGAHQTIVLMIPAYAFIILVTDWRVITRIKEILLALSFAILGFAINLHLPLRATRNPILNWGDPKTLDQFLWHFLRKGYPVEKPVRDLKLLWQQINAFNVPHEFTIVGMVLLLLGMAYLFARKRWIETVAYLLGLGAFLLVIVGYFNTPGELIFLTEEFFTPLYCLSAAFIGLGLWYLTTLLLSSVMPVLAAKPLAARLLLLVVLFALPTGVFAINFVENDQHDNYVAYDYATNTLRSAPQGSVLYTWGDSGAFPLWYLQGVERMREDLDLLHTPHLVFKWYLDGFPELFRHSLLRNIPLESQSPENVLLLSVAEQIPRRPVLIDFSTRYSVPFDSYRFLQRGIAYQLVAASQGAQPLPDMMTWRLYNNRGFTTDMFFRDLDTQKAFLIYANGHLEAGESLLRLGRKGEGVAEVRLAEQIAPEMSYQVMQTLNSYGIR</sequence>
<dbReference type="Pfam" id="PF11028">
    <property type="entry name" value="TMEM260-like"/>
    <property type="match status" value="1"/>
</dbReference>
<dbReference type="Proteomes" id="UP000319449">
    <property type="component" value="Unassembled WGS sequence"/>
</dbReference>
<dbReference type="PANTHER" id="PTHR16214">
    <property type="entry name" value="TRANSMEMBRANE PROTEIN 260"/>
    <property type="match status" value="1"/>
</dbReference>